<protein>
    <recommendedName>
        <fullName evidence="3">Vitamin B12 dependent methionine synthase, activation domain</fullName>
    </recommendedName>
</protein>
<dbReference type="KEGG" id="ahb:bsdtb5_41510"/>
<dbReference type="EMBL" id="AP024169">
    <property type="protein sequence ID" value="BCN32856.1"/>
    <property type="molecule type" value="Genomic_DNA"/>
</dbReference>
<name>A0A7R7IF90_9FIRM</name>
<keyword evidence="2" id="KW-1185">Reference proteome</keyword>
<organism evidence="1 2">
    <name type="scientific">Anaeromicropila herbilytica</name>
    <dbReference type="NCBI Taxonomy" id="2785025"/>
    <lineage>
        <taxon>Bacteria</taxon>
        <taxon>Bacillati</taxon>
        <taxon>Bacillota</taxon>
        <taxon>Clostridia</taxon>
        <taxon>Lachnospirales</taxon>
        <taxon>Lachnospiraceae</taxon>
        <taxon>Anaeromicropila</taxon>
    </lineage>
</organism>
<evidence type="ECO:0000313" key="2">
    <source>
        <dbReference type="Proteomes" id="UP000595897"/>
    </source>
</evidence>
<dbReference type="AlphaFoldDB" id="A0A7R7IF90"/>
<gene>
    <name evidence="1" type="ORF">bsdtb5_41510</name>
</gene>
<dbReference type="Gene3D" id="3.40.109.40">
    <property type="match status" value="1"/>
</dbReference>
<reference evidence="1 2" key="1">
    <citation type="submission" date="2020-11" db="EMBL/GenBank/DDBJ databases">
        <title>Draft genome sequencing of a Lachnospiraceae strain isolated from anoxic soil subjected to BSD treatment.</title>
        <authorList>
            <person name="Uek A."/>
            <person name="Tonouchi A."/>
        </authorList>
    </citation>
    <scope>NUCLEOTIDE SEQUENCE [LARGE SCALE GENOMIC DNA]</scope>
    <source>
        <strain evidence="1 2">TB5</strain>
    </source>
</reference>
<sequence length="223" mass="26000">MKQHEWNIRPDQLKDNAYNIYTQIASLHKLNQEHIEEGLCYRNIMIEYLDIKAITCHSSDIVITGAMINIKEKNIFLESKVFEQFKKAEVEGVYFYLISIGNNEYSSNDLMEQYYQKIWETAYLEAAREYLRSLILDQKRENYLSVSLGPGYYGMRIEEIDKIFQMFQKNSIGVILKDNQYLVPMNSNIGLFLESRREVSLFKGCELCIGGKEGCAFCSIQGD</sequence>
<evidence type="ECO:0000313" key="1">
    <source>
        <dbReference type="EMBL" id="BCN32856.1"/>
    </source>
</evidence>
<dbReference type="InterPro" id="IPR037010">
    <property type="entry name" value="VitB12-dep_Met_synth_activ_sf"/>
</dbReference>
<evidence type="ECO:0008006" key="3">
    <source>
        <dbReference type="Google" id="ProtNLM"/>
    </source>
</evidence>
<accession>A0A7R7IF90</accession>
<proteinExistence type="predicted"/>
<dbReference type="RefSeq" id="WP_271713863.1">
    <property type="nucleotide sequence ID" value="NZ_AP024169.1"/>
</dbReference>
<dbReference type="GO" id="GO:0008705">
    <property type="term" value="F:methionine synthase activity"/>
    <property type="evidence" value="ECO:0007669"/>
    <property type="project" value="InterPro"/>
</dbReference>
<dbReference type="Proteomes" id="UP000595897">
    <property type="component" value="Chromosome"/>
</dbReference>
<dbReference type="SUPFAM" id="SSF56507">
    <property type="entry name" value="Methionine synthase activation domain-like"/>
    <property type="match status" value="1"/>
</dbReference>